<sequence length="648" mass="70798">MSTPSDPRFRPLPDDADVAPVDAVGEPLDPADDTSPQGARGRRAFRESLRTPLVALGAFAALGLGVFVATGGDVGAAAPTSAPPQGAAEAAVVPLDPNDPFTFSGLDIHPDRLFAQYFAGAFAGAAVGADVSTSHLADFRWRLDMYQKAYGVDDNFTVRVLDNRTGETLEVAQLRGDRDRFRGSGQADWDQVNRARRTLTTDLRKKWTDYGVPRSALVIRWGYADQTREARERDAPYLAYEVNLARRLGLSLLPTEIGTVETFNQDQLISSAGAQSRFQLMPDIMGMFGVEQYALPVASGGAVQVREQRHPLLAMEPSLMLVRAYANAVGHELPGVSAYHTGPGNIFKLYREYLKANPGQVRGAHVSDAYMWGVTDGFEQVDEVSSFGPHSRAYVLKAYGSLRATEGDLVQPEQSFRGELVRLRPGAMARLSQVLDALAPHERRLTWGPVEGATMYAKFRALNPHIALPAPRGDGVPAAGDLRLSSSADGEPVRFFLPIGSASVLRRVGLDVVGDVQAFDETTFLIDPSEVTSVDRAYTQLVREAGDFGFTSSIQRRMDRIHDQLQALAEQNPDSRYRQTQAKVARIHRSVWRTKNFRNLVATTETLLAADPRVNLGRGEIPSATPPLRRPTMEPLPPRPPQLAPLVP</sequence>
<proteinExistence type="predicted"/>
<dbReference type="EMBL" id="JAVRHT010000036">
    <property type="protein sequence ID" value="MDT0632755.1"/>
    <property type="molecule type" value="Genomic_DNA"/>
</dbReference>
<gene>
    <name evidence="3" type="ORF">RM540_13420</name>
</gene>
<name>A0ABU3BTZ6_9BACT</name>
<accession>A0ABU3BTZ6</accession>
<organism evidence="3 4">
    <name type="scientific">Rubrivirga litoralis</name>
    <dbReference type="NCBI Taxonomy" id="3075598"/>
    <lineage>
        <taxon>Bacteria</taxon>
        <taxon>Pseudomonadati</taxon>
        <taxon>Rhodothermota</taxon>
        <taxon>Rhodothermia</taxon>
        <taxon>Rhodothermales</taxon>
        <taxon>Rubricoccaceae</taxon>
        <taxon>Rubrivirga</taxon>
    </lineage>
</organism>
<reference evidence="3 4" key="1">
    <citation type="submission" date="2023-09" db="EMBL/GenBank/DDBJ databases">
        <authorList>
            <person name="Rey-Velasco X."/>
        </authorList>
    </citation>
    <scope>NUCLEOTIDE SEQUENCE [LARGE SCALE GENOMIC DNA]</scope>
    <source>
        <strain evidence="3 4">F394</strain>
    </source>
</reference>
<evidence type="ECO:0008006" key="5">
    <source>
        <dbReference type="Google" id="ProtNLM"/>
    </source>
</evidence>
<feature type="transmembrane region" description="Helical" evidence="2">
    <location>
        <begin position="53"/>
        <end position="72"/>
    </location>
</feature>
<keyword evidence="4" id="KW-1185">Reference proteome</keyword>
<evidence type="ECO:0000313" key="3">
    <source>
        <dbReference type="EMBL" id="MDT0632755.1"/>
    </source>
</evidence>
<evidence type="ECO:0000256" key="2">
    <source>
        <dbReference type="SAM" id="Phobius"/>
    </source>
</evidence>
<feature type="region of interest" description="Disordered" evidence="1">
    <location>
        <begin position="1"/>
        <end position="41"/>
    </location>
</feature>
<dbReference type="RefSeq" id="WP_311664951.1">
    <property type="nucleotide sequence ID" value="NZ_JAVRHT010000036.1"/>
</dbReference>
<keyword evidence="2" id="KW-0472">Membrane</keyword>
<protein>
    <recommendedName>
        <fullName evidence="5">Transglycosylase SLT domain-containing protein</fullName>
    </recommendedName>
</protein>
<evidence type="ECO:0000256" key="1">
    <source>
        <dbReference type="SAM" id="MobiDB-lite"/>
    </source>
</evidence>
<evidence type="ECO:0000313" key="4">
    <source>
        <dbReference type="Proteomes" id="UP001267426"/>
    </source>
</evidence>
<feature type="region of interest" description="Disordered" evidence="1">
    <location>
        <begin position="616"/>
        <end position="648"/>
    </location>
</feature>
<feature type="compositionally biased region" description="Pro residues" evidence="1">
    <location>
        <begin position="624"/>
        <end position="648"/>
    </location>
</feature>
<comment type="caution">
    <text evidence="3">The sequence shown here is derived from an EMBL/GenBank/DDBJ whole genome shotgun (WGS) entry which is preliminary data.</text>
</comment>
<dbReference type="Proteomes" id="UP001267426">
    <property type="component" value="Unassembled WGS sequence"/>
</dbReference>
<keyword evidence="2" id="KW-0812">Transmembrane</keyword>
<keyword evidence="2" id="KW-1133">Transmembrane helix</keyword>